<dbReference type="PATRIC" id="fig|317.174.peg.3779"/>
<evidence type="ECO:0000313" key="8">
    <source>
        <dbReference type="Proteomes" id="UP000028643"/>
    </source>
</evidence>
<feature type="domain" description="Flagellin N-terminal" evidence="6">
    <location>
        <begin position="8"/>
        <end position="139"/>
    </location>
</feature>
<reference evidence="7 8" key="1">
    <citation type="submission" date="2014-07" db="EMBL/GenBank/DDBJ databases">
        <title>Draft Genome Sequences of Environmental Pseudomonas syringae strains.</title>
        <authorList>
            <person name="Baltrus D.A."/>
            <person name="Berge O."/>
            <person name="Morris C."/>
        </authorList>
    </citation>
    <scope>NUCLEOTIDE SEQUENCE [LARGE SCALE GENOMIC DNA]</scope>
    <source>
        <strain evidence="7 8">CEB003</strain>
    </source>
</reference>
<dbReference type="InterPro" id="IPR001029">
    <property type="entry name" value="Flagellin_N"/>
</dbReference>
<keyword evidence="7" id="KW-0969">Cilium</keyword>
<dbReference type="InterPro" id="IPR013384">
    <property type="entry name" value="Flagell_FlgL"/>
</dbReference>
<comment type="subcellular location">
    <subcellularLocation>
        <location evidence="1">Bacterial flagellum</location>
    </subcellularLocation>
    <subcellularLocation>
        <location evidence="2">Secreted</location>
    </subcellularLocation>
</comment>
<keyword evidence="7" id="KW-0966">Cell projection</keyword>
<dbReference type="GO" id="GO:0005198">
    <property type="term" value="F:structural molecule activity"/>
    <property type="evidence" value="ECO:0007669"/>
    <property type="project" value="InterPro"/>
</dbReference>
<keyword evidence="7" id="KW-0282">Flagellum</keyword>
<dbReference type="NCBIfam" id="TIGR02550">
    <property type="entry name" value="flagell_flgL"/>
    <property type="match status" value="1"/>
</dbReference>
<protein>
    <submittedName>
        <fullName evidence="7">Flagellar hook protein FlgL</fullName>
    </submittedName>
</protein>
<dbReference type="Proteomes" id="UP000028643">
    <property type="component" value="Unassembled WGS sequence"/>
</dbReference>
<comment type="caution">
    <text evidence="7">The sequence shown here is derived from an EMBL/GenBank/DDBJ whole genome shotgun (WGS) entry which is preliminary data.</text>
</comment>
<evidence type="ECO:0000256" key="5">
    <source>
        <dbReference type="ARBA" id="ARBA00023143"/>
    </source>
</evidence>
<evidence type="ECO:0000256" key="3">
    <source>
        <dbReference type="ARBA" id="ARBA00005709"/>
    </source>
</evidence>
<dbReference type="GO" id="GO:0005576">
    <property type="term" value="C:extracellular region"/>
    <property type="evidence" value="ECO:0007669"/>
    <property type="project" value="UniProtKB-SubCell"/>
</dbReference>
<evidence type="ECO:0000256" key="4">
    <source>
        <dbReference type="ARBA" id="ARBA00022525"/>
    </source>
</evidence>
<evidence type="ECO:0000256" key="1">
    <source>
        <dbReference type="ARBA" id="ARBA00004365"/>
    </source>
</evidence>
<organism evidence="7 8">
    <name type="scientific">Pseudomonas syringae</name>
    <dbReference type="NCBI Taxonomy" id="317"/>
    <lineage>
        <taxon>Bacteria</taxon>
        <taxon>Pseudomonadati</taxon>
        <taxon>Pseudomonadota</taxon>
        <taxon>Gammaproteobacteria</taxon>
        <taxon>Pseudomonadales</taxon>
        <taxon>Pseudomonadaceae</taxon>
        <taxon>Pseudomonas</taxon>
    </lineage>
</organism>
<dbReference type="EMBL" id="JPQT01000114">
    <property type="protein sequence ID" value="KFE49981.1"/>
    <property type="molecule type" value="Genomic_DNA"/>
</dbReference>
<evidence type="ECO:0000256" key="2">
    <source>
        <dbReference type="ARBA" id="ARBA00004613"/>
    </source>
</evidence>
<keyword evidence="4" id="KW-0964">Secreted</keyword>
<dbReference type="NCBIfam" id="NF009361">
    <property type="entry name" value="PRK12717.1"/>
    <property type="match status" value="1"/>
</dbReference>
<dbReference type="Pfam" id="PF00669">
    <property type="entry name" value="Flagellin_N"/>
    <property type="match status" value="1"/>
</dbReference>
<name>A0A085V3G8_PSESX</name>
<accession>A0A085V3G8</accession>
<dbReference type="Gene3D" id="1.20.1330.10">
    <property type="entry name" value="f41 fragment of flagellin, N-terminal domain"/>
    <property type="match status" value="2"/>
</dbReference>
<dbReference type="SUPFAM" id="SSF64518">
    <property type="entry name" value="Phase 1 flagellin"/>
    <property type="match status" value="1"/>
</dbReference>
<dbReference type="InterPro" id="IPR001492">
    <property type="entry name" value="Flagellin"/>
</dbReference>
<keyword evidence="5" id="KW-0975">Bacterial flagellum</keyword>
<evidence type="ECO:0000313" key="7">
    <source>
        <dbReference type="EMBL" id="KFE49981.1"/>
    </source>
</evidence>
<dbReference type="GO" id="GO:0009424">
    <property type="term" value="C:bacterial-type flagellum hook"/>
    <property type="evidence" value="ECO:0007669"/>
    <property type="project" value="InterPro"/>
</dbReference>
<proteinExistence type="inferred from homology"/>
<dbReference type="AlphaFoldDB" id="A0A085V3G8"/>
<comment type="similarity">
    <text evidence="3">Belongs to the bacterial flagellin family.</text>
</comment>
<evidence type="ECO:0000259" key="6">
    <source>
        <dbReference type="Pfam" id="PF00669"/>
    </source>
</evidence>
<dbReference type="PANTHER" id="PTHR42792:SF1">
    <property type="entry name" value="FLAGELLAR HOOK-ASSOCIATED PROTEIN 3"/>
    <property type="match status" value="1"/>
</dbReference>
<dbReference type="PANTHER" id="PTHR42792">
    <property type="entry name" value="FLAGELLIN"/>
    <property type="match status" value="1"/>
</dbReference>
<gene>
    <name evidence="7" type="primary">flgL</name>
    <name evidence="7" type="ORF">IV02_18480</name>
</gene>
<dbReference type="RefSeq" id="WP_047576816.1">
    <property type="nucleotide sequence ID" value="NZ_JPQT01000114.1"/>
</dbReference>
<sequence length="534" mass="56191">MRISTAQYFETSAAKYQKNYSDTVKTQAQISSGDRIQSASDDPIGASRLLQLQQQKALLTQYGDNMTSLKSSLTTEESVLSGINDSLQKARELAIQGGGSISDEDRRSIANQIGEIEKQVLGMLNTKDSTGEYLFSGSKSSTPPYIQNSDGTYSYQGDETQLSLQVSDTLSLASNDTGYSLTEQTPNASRTQASQLVPTLPAVINDRVSVSSGLIASDVAYTNDFKMGEPYTVTFSSSTQFKVFSGTTDVTAEIAGNGSFDPGAVGGSTFKLRGVDFEINVQAKAEELPADFDQAISGQSFSLTSKPDDIKVTRLAANVSSAQVTSASVDNAANYSAAFPNGGAVLRFGAVSGTDIAYSVFAQPYKEGDTAIASGVKTAADTSITAAGVKFDFAAGFSAPASGDQFAVNVTAHETKSVLNTLGDLRQALLAPTGNSTSSQNKLDEAIGSALSNLSLSMDRNDLVRGSIGARMNSIDIQTTENGTISLNNKATQTDIGSTDVADASIQLTLQQTMLQASQLAFVKISQLSLFNKL</sequence>
<dbReference type="GO" id="GO:0071973">
    <property type="term" value="P:bacterial-type flagellum-dependent cell motility"/>
    <property type="evidence" value="ECO:0007669"/>
    <property type="project" value="InterPro"/>
</dbReference>